<dbReference type="GO" id="GO:0022857">
    <property type="term" value="F:transmembrane transporter activity"/>
    <property type="evidence" value="ECO:0007669"/>
    <property type="project" value="InterPro"/>
</dbReference>
<feature type="transmembrane region" description="Helical" evidence="7">
    <location>
        <begin position="148"/>
        <end position="170"/>
    </location>
</feature>
<organism evidence="9 10">
    <name type="scientific">Hydrogenophaga pseudoflava</name>
    <name type="common">Pseudomonas carboxydoflava</name>
    <dbReference type="NCBI Taxonomy" id="47421"/>
    <lineage>
        <taxon>Bacteria</taxon>
        <taxon>Pseudomonadati</taxon>
        <taxon>Pseudomonadota</taxon>
        <taxon>Betaproteobacteria</taxon>
        <taxon>Burkholderiales</taxon>
        <taxon>Comamonadaceae</taxon>
        <taxon>Hydrogenophaga</taxon>
    </lineage>
</organism>
<feature type="transmembrane region" description="Helical" evidence="7">
    <location>
        <begin position="293"/>
        <end position="314"/>
    </location>
</feature>
<keyword evidence="6 7" id="KW-0472">Membrane</keyword>
<dbReference type="InterPro" id="IPR020846">
    <property type="entry name" value="MFS_dom"/>
</dbReference>
<keyword evidence="3" id="KW-1003">Cell membrane</keyword>
<dbReference type="InterPro" id="IPR011701">
    <property type="entry name" value="MFS"/>
</dbReference>
<proteinExistence type="predicted"/>
<dbReference type="SUPFAM" id="SSF103473">
    <property type="entry name" value="MFS general substrate transporter"/>
    <property type="match status" value="1"/>
</dbReference>
<feature type="transmembrane region" description="Helical" evidence="7">
    <location>
        <begin position="320"/>
        <end position="340"/>
    </location>
</feature>
<dbReference type="PROSITE" id="PS50850">
    <property type="entry name" value="MFS"/>
    <property type="match status" value="1"/>
</dbReference>
<dbReference type="Proteomes" id="UP000293912">
    <property type="component" value="Chromosome"/>
</dbReference>
<feature type="transmembrane region" description="Helical" evidence="7">
    <location>
        <begin position="176"/>
        <end position="195"/>
    </location>
</feature>
<keyword evidence="5 7" id="KW-1133">Transmembrane helix</keyword>
<dbReference type="InterPro" id="IPR036259">
    <property type="entry name" value="MFS_trans_sf"/>
</dbReference>
<evidence type="ECO:0000256" key="7">
    <source>
        <dbReference type="SAM" id="Phobius"/>
    </source>
</evidence>
<gene>
    <name evidence="9" type="primary">ycaD2</name>
    <name evidence="9" type="ORF">HPF_20955</name>
</gene>
<dbReference type="PANTHER" id="PTHR23521">
    <property type="entry name" value="TRANSPORTER MFS SUPERFAMILY"/>
    <property type="match status" value="1"/>
</dbReference>
<dbReference type="InterPro" id="IPR047200">
    <property type="entry name" value="MFS_YcaD-like"/>
</dbReference>
<name>A0A4P6X641_HYDPS</name>
<sequence>MSGPLLPPPSTPAPAAPPALARRGLWAIFIATFCELVGYFMLMPWLLLQLKDGGESTALAGLFAASGWVGVFFMTPFASAITQRLGRRPTLWLSALIPVVSTTGFLLTDALPVWFACEFIAGAASGLRWVLAEAVVAEFAPPHQRGRMVGLFETMVGTTFVIGPALLALVGPTSPVALWIVLCFLVLGLLGSLWIPRLPAAADAHEARVGLHGVWHALRAHPLIMTVGFVGGFFESGLTSILPLYGLALGMGAAAAALLVSASGLGSALMMLPAGMAADRPSLQQRHGGEHGARVLILHACALITLLATVLIPFVAGAPWLAAAVAFVWGGAGGSLYTLAMIDIGSREEGITLVNSTAVLVLSYTLGGVLAPALGAAMLDWAPVIGFPALLLAVAGPGWWLLRREHRRLRSGRRGRA</sequence>
<feature type="domain" description="Major facilitator superfamily (MFS) profile" evidence="8">
    <location>
        <begin position="24"/>
        <end position="407"/>
    </location>
</feature>
<evidence type="ECO:0000256" key="2">
    <source>
        <dbReference type="ARBA" id="ARBA00022448"/>
    </source>
</evidence>
<dbReference type="EMBL" id="CP037867">
    <property type="protein sequence ID" value="QBM30176.1"/>
    <property type="molecule type" value="Genomic_DNA"/>
</dbReference>
<keyword evidence="10" id="KW-1185">Reference proteome</keyword>
<evidence type="ECO:0000256" key="5">
    <source>
        <dbReference type="ARBA" id="ARBA00022989"/>
    </source>
</evidence>
<protein>
    <submittedName>
        <fullName evidence="9">Putative MFS-type transporter YcaD</fullName>
    </submittedName>
</protein>
<feature type="transmembrane region" description="Helical" evidence="7">
    <location>
        <begin position="58"/>
        <end position="78"/>
    </location>
</feature>
<evidence type="ECO:0000256" key="4">
    <source>
        <dbReference type="ARBA" id="ARBA00022692"/>
    </source>
</evidence>
<dbReference type="PANTHER" id="PTHR23521:SF2">
    <property type="entry name" value="TRANSPORTER MFS SUPERFAMILY"/>
    <property type="match status" value="1"/>
</dbReference>
<evidence type="ECO:0000256" key="6">
    <source>
        <dbReference type="ARBA" id="ARBA00023136"/>
    </source>
</evidence>
<feature type="transmembrane region" description="Helical" evidence="7">
    <location>
        <begin position="352"/>
        <end position="375"/>
    </location>
</feature>
<dbReference type="RefSeq" id="WP_133157741.1">
    <property type="nucleotide sequence ID" value="NZ_CP037867.1"/>
</dbReference>
<dbReference type="Pfam" id="PF07690">
    <property type="entry name" value="MFS_1"/>
    <property type="match status" value="1"/>
</dbReference>
<keyword evidence="4 7" id="KW-0812">Transmembrane</keyword>
<evidence type="ECO:0000256" key="1">
    <source>
        <dbReference type="ARBA" id="ARBA00004651"/>
    </source>
</evidence>
<dbReference type="CDD" id="cd17477">
    <property type="entry name" value="MFS_YcaD_like"/>
    <property type="match status" value="1"/>
</dbReference>
<evidence type="ECO:0000259" key="8">
    <source>
        <dbReference type="PROSITE" id="PS50850"/>
    </source>
</evidence>
<comment type="subcellular location">
    <subcellularLocation>
        <location evidence="1">Cell membrane</location>
        <topology evidence="1">Multi-pass membrane protein</topology>
    </subcellularLocation>
</comment>
<feature type="transmembrane region" description="Helical" evidence="7">
    <location>
        <begin position="113"/>
        <end position="136"/>
    </location>
</feature>
<feature type="transmembrane region" description="Helical" evidence="7">
    <location>
        <begin position="246"/>
        <end position="272"/>
    </location>
</feature>
<evidence type="ECO:0000313" key="10">
    <source>
        <dbReference type="Proteomes" id="UP000293912"/>
    </source>
</evidence>
<dbReference type="AlphaFoldDB" id="A0A4P6X641"/>
<feature type="transmembrane region" description="Helical" evidence="7">
    <location>
        <begin position="25"/>
        <end position="46"/>
    </location>
</feature>
<dbReference type="Gene3D" id="1.20.1250.20">
    <property type="entry name" value="MFS general substrate transporter like domains"/>
    <property type="match status" value="2"/>
</dbReference>
<dbReference type="GO" id="GO:0005886">
    <property type="term" value="C:plasma membrane"/>
    <property type="evidence" value="ECO:0007669"/>
    <property type="project" value="UniProtKB-SubCell"/>
</dbReference>
<feature type="transmembrane region" description="Helical" evidence="7">
    <location>
        <begin position="381"/>
        <end position="402"/>
    </location>
</feature>
<evidence type="ECO:0000256" key="3">
    <source>
        <dbReference type="ARBA" id="ARBA00022475"/>
    </source>
</evidence>
<reference evidence="9 10" key="1">
    <citation type="submission" date="2019-03" db="EMBL/GenBank/DDBJ databases">
        <authorList>
            <person name="Sebastian G."/>
            <person name="Baumann P."/>
            <person name="Ruckert C."/>
            <person name="Kalinowski J."/>
            <person name="Nebel B."/>
            <person name="Takors R."/>
            <person name="Blombach B."/>
        </authorList>
    </citation>
    <scope>NUCLEOTIDE SEQUENCE [LARGE SCALE GENOMIC DNA]</scope>
    <source>
        <strain evidence="9 10">DSM 1084</strain>
    </source>
</reference>
<evidence type="ECO:0000313" key="9">
    <source>
        <dbReference type="EMBL" id="QBM30176.1"/>
    </source>
</evidence>
<keyword evidence="2" id="KW-0813">Transport</keyword>
<accession>A0A4P6X641</accession>
<dbReference type="KEGG" id="hpse:HPF_20955"/>